<proteinExistence type="inferred from homology"/>
<keyword evidence="5 7" id="KW-1133">Transmembrane helix</keyword>
<evidence type="ECO:0000256" key="5">
    <source>
        <dbReference type="ARBA" id="ARBA00022989"/>
    </source>
</evidence>
<reference evidence="9 10" key="1">
    <citation type="submission" date="2013-07" db="EMBL/GenBank/DDBJ databases">
        <title>Genome of Archaeoglobus fulgidus.</title>
        <authorList>
            <person name="Fiebig A."/>
            <person name="Birkeland N.-K."/>
        </authorList>
    </citation>
    <scope>NUCLEOTIDE SEQUENCE [LARGE SCALE GENOMIC DNA]</scope>
    <source>
        <strain evidence="9 10">DSM 8774</strain>
    </source>
</reference>
<feature type="transmembrane region" description="Helical" evidence="7">
    <location>
        <begin position="137"/>
        <end position="158"/>
    </location>
</feature>
<evidence type="ECO:0000256" key="4">
    <source>
        <dbReference type="ARBA" id="ARBA00022692"/>
    </source>
</evidence>
<dbReference type="Proteomes" id="UP000028501">
    <property type="component" value="Chromosome"/>
</dbReference>
<organism evidence="9 10">
    <name type="scientific">Archaeoglobus fulgidus DSM 8774</name>
    <dbReference type="NCBI Taxonomy" id="1344584"/>
    <lineage>
        <taxon>Archaea</taxon>
        <taxon>Methanobacteriati</taxon>
        <taxon>Methanobacteriota</taxon>
        <taxon>Archaeoglobi</taxon>
        <taxon>Archaeoglobales</taxon>
        <taxon>Archaeoglobaceae</taxon>
        <taxon>Archaeoglobus</taxon>
    </lineage>
</organism>
<evidence type="ECO:0000313" key="9">
    <source>
        <dbReference type="EMBL" id="AIG98116.1"/>
    </source>
</evidence>
<comment type="subcellular location">
    <subcellularLocation>
        <location evidence="1">Membrane</location>
        <topology evidence="1">Multi-pass membrane protein</topology>
    </subcellularLocation>
</comment>
<feature type="transmembrane region" description="Helical" evidence="7">
    <location>
        <begin position="82"/>
        <end position="99"/>
    </location>
</feature>
<dbReference type="EMBL" id="CP006577">
    <property type="protein sequence ID" value="AIG98116.1"/>
    <property type="molecule type" value="Genomic_DNA"/>
</dbReference>
<feature type="domain" description="Cation/H+ exchanger transmembrane" evidence="8">
    <location>
        <begin position="8"/>
        <end position="335"/>
    </location>
</feature>
<evidence type="ECO:0000256" key="7">
    <source>
        <dbReference type="SAM" id="Phobius"/>
    </source>
</evidence>
<gene>
    <name evidence="9" type="ORF">AFULGI_00013430</name>
</gene>
<keyword evidence="4 7" id="KW-0812">Transmembrane</keyword>
<dbReference type="GO" id="GO:0015297">
    <property type="term" value="F:antiporter activity"/>
    <property type="evidence" value="ECO:0007669"/>
    <property type="project" value="InterPro"/>
</dbReference>
<feature type="transmembrane region" description="Helical" evidence="7">
    <location>
        <begin position="105"/>
        <end position="125"/>
    </location>
</feature>
<keyword evidence="3" id="KW-0813">Transport</keyword>
<evidence type="ECO:0000256" key="2">
    <source>
        <dbReference type="ARBA" id="ARBA00005551"/>
    </source>
</evidence>
<evidence type="ECO:0000256" key="1">
    <source>
        <dbReference type="ARBA" id="ARBA00004141"/>
    </source>
</evidence>
<evidence type="ECO:0000313" key="10">
    <source>
        <dbReference type="Proteomes" id="UP000028501"/>
    </source>
</evidence>
<dbReference type="Gene3D" id="1.20.1530.20">
    <property type="match status" value="1"/>
</dbReference>
<accession>A0A075WDQ2</accession>
<dbReference type="GeneID" id="24794848"/>
<name>A0A075WDQ2_ARCFL</name>
<dbReference type="HOGENOM" id="CLU_005126_4_2_2"/>
<feature type="transmembrane region" description="Helical" evidence="7">
    <location>
        <begin position="262"/>
        <end position="283"/>
    </location>
</feature>
<dbReference type="PANTHER" id="PTHR42751">
    <property type="entry name" value="SODIUM/HYDROGEN EXCHANGER FAMILY/TRKA DOMAIN PROTEIN"/>
    <property type="match status" value="1"/>
</dbReference>
<dbReference type="GO" id="GO:1902600">
    <property type="term" value="P:proton transmembrane transport"/>
    <property type="evidence" value="ECO:0007669"/>
    <property type="project" value="InterPro"/>
</dbReference>
<dbReference type="PANTHER" id="PTHR42751:SF6">
    <property type="entry name" value="CONSERVED INTEGRAL MEMBRANE TRANSPORT PROTEIN-RELATED"/>
    <property type="match status" value="1"/>
</dbReference>
<dbReference type="KEGG" id="afg:AFULGI_00013430"/>
<comment type="similarity">
    <text evidence="2">Belongs to the monovalent cation:proton antiporter 2 (CPA2) transporter (TC 2.A.37) family.</text>
</comment>
<protein>
    <submittedName>
        <fullName evidence="9">Kef-type K+ transport system, membrane component</fullName>
    </submittedName>
</protein>
<feature type="transmembrane region" description="Helical" evidence="7">
    <location>
        <begin position="164"/>
        <end position="181"/>
    </location>
</feature>
<dbReference type="InterPro" id="IPR038770">
    <property type="entry name" value="Na+/solute_symporter_sf"/>
</dbReference>
<evidence type="ECO:0000259" key="8">
    <source>
        <dbReference type="Pfam" id="PF00999"/>
    </source>
</evidence>
<keyword evidence="6 7" id="KW-0472">Membrane</keyword>
<dbReference type="InterPro" id="IPR006153">
    <property type="entry name" value="Cation/H_exchanger_TM"/>
</dbReference>
<feature type="transmembrane region" description="Helical" evidence="7">
    <location>
        <begin position="238"/>
        <end position="256"/>
    </location>
</feature>
<evidence type="ECO:0000256" key="3">
    <source>
        <dbReference type="ARBA" id="ARBA00022448"/>
    </source>
</evidence>
<dbReference type="Pfam" id="PF00999">
    <property type="entry name" value="Na_H_Exchanger"/>
    <property type="match status" value="1"/>
</dbReference>
<dbReference type="RefSeq" id="WP_010878740.1">
    <property type="nucleotide sequence ID" value="NZ_CP006577.1"/>
</dbReference>
<dbReference type="AlphaFoldDB" id="A0A075WDQ2"/>
<evidence type="ECO:0000256" key="6">
    <source>
        <dbReference type="ARBA" id="ARBA00023136"/>
    </source>
</evidence>
<feature type="transmembrane region" description="Helical" evidence="7">
    <location>
        <begin position="45"/>
        <end position="62"/>
    </location>
</feature>
<dbReference type="GO" id="GO:0016020">
    <property type="term" value="C:membrane"/>
    <property type="evidence" value="ECO:0007669"/>
    <property type="project" value="UniProtKB-SubCell"/>
</dbReference>
<sequence length="338" mass="37387">MELAVIVFAAAIAAIISRMLRITPIPAYILVGMALGKAGWHLSEVEFLGKLGIVFLLFYVGLKIPPSTIKKTWQRTLKSGTIDFLFNFLPPLVLLYLIGFDLRDAFILASAIYISSSAINLKMLVDDRKLVFTFAEVVVLLMVFEDIVLVALLFLFSASEPLTLLYLALIALTALALYAISPQIEKLMSREDEVPYLLTFSIPSISLFLAEKFRISEALMAILFGVALNRLRIDKMLVPFKEVFLAVFFVFFGTMVDLHFSYLSLLLIAVAVIGKLAGAYFIARFTTSKSDAVEVFKYTLARGEFTVIFPALFAPEFATTLAAVVLFTSIAGSLIAKL</sequence>